<dbReference type="PANTHER" id="PTHR43143:SF1">
    <property type="entry name" value="SERINE_THREONINE-PROTEIN PHOSPHATASE CPPED1"/>
    <property type="match status" value="1"/>
</dbReference>
<dbReference type="GO" id="GO:0016787">
    <property type="term" value="F:hydrolase activity"/>
    <property type="evidence" value="ECO:0007669"/>
    <property type="project" value="InterPro"/>
</dbReference>
<dbReference type="InterPro" id="IPR004843">
    <property type="entry name" value="Calcineurin-like_PHP"/>
</dbReference>
<feature type="domain" description="Calcineurin-like phosphoesterase" evidence="2">
    <location>
        <begin position="178"/>
        <end position="360"/>
    </location>
</feature>
<gene>
    <name evidence="3" type="ORF">K493DRAFT_311588</name>
</gene>
<proteinExistence type="predicted"/>
<keyword evidence="1" id="KW-0812">Transmembrane</keyword>
<dbReference type="InterPro" id="IPR029052">
    <property type="entry name" value="Metallo-depent_PP-like"/>
</dbReference>
<dbReference type="EMBL" id="MCFE01000042">
    <property type="protein sequence ID" value="ORY03775.1"/>
    <property type="molecule type" value="Genomic_DNA"/>
</dbReference>
<feature type="transmembrane region" description="Helical" evidence="1">
    <location>
        <begin position="49"/>
        <end position="73"/>
    </location>
</feature>
<accession>A0A1Y1Z1R3</accession>
<dbReference type="OrthoDB" id="45007at2759"/>
<comment type="caution">
    <text evidence="3">The sequence shown here is derived from an EMBL/GenBank/DDBJ whole genome shotgun (WGS) entry which is preliminary data.</text>
</comment>
<dbReference type="PANTHER" id="PTHR43143">
    <property type="entry name" value="METALLOPHOSPHOESTERASE, CALCINEURIN SUPERFAMILY"/>
    <property type="match status" value="1"/>
</dbReference>
<keyword evidence="1" id="KW-0472">Membrane</keyword>
<evidence type="ECO:0000313" key="3">
    <source>
        <dbReference type="EMBL" id="ORY03775.1"/>
    </source>
</evidence>
<sequence>MISPLLANNTNGSDGGGLPLPSTANYKSSSLKEKLGWAFRKIWLRRKKYSLLFVLLIVAYVTLGTLIHLLLLAKYHLKNSVFNEGWSCGYRKEPMLQILDTEHVAVKWETRLQWGLAGESYQSILVDPVQVDQNHFVYTSKLGPLEEVGNYTYQVTSKTASLKQYFFQHHPKKSDQSIRVAAFSDNQFGLGVFNKLAPMIAAHKPTYLVHAGDAVQQVENLQQWQTDFFDPLTQYELAQSAPMIYARGNHDFDPQGGYIYTHNQTWFSFNTGNTRWIVLDSNLDDSEQDAWLSTELDSEEFRAAKFRIVVVHIPPFTEYWDPVTWEKGEKYWGDFIRLRYSTLMEQKGVDLVISGHQHNYQRGFRNGTMYTIIGGAGGELDYDRVEDWKMYSVTERQHHYVIMDIAQNTLKWTVYNSKNEIMDEHLLQSRH</sequence>
<evidence type="ECO:0000256" key="1">
    <source>
        <dbReference type="SAM" id="Phobius"/>
    </source>
</evidence>
<dbReference type="STRING" id="1314790.A0A1Y1Z1R3"/>
<keyword evidence="1" id="KW-1133">Transmembrane helix</keyword>
<name>A0A1Y1Z1R3_9FUNG</name>
<protein>
    <submittedName>
        <fullName evidence="3">Metallo-dependent phosphatase</fullName>
    </submittedName>
</protein>
<keyword evidence="4" id="KW-1185">Reference proteome</keyword>
<dbReference type="InterPro" id="IPR051918">
    <property type="entry name" value="STPP_CPPED1"/>
</dbReference>
<dbReference type="Pfam" id="PF00149">
    <property type="entry name" value="Metallophos"/>
    <property type="match status" value="1"/>
</dbReference>
<organism evidence="3 4">
    <name type="scientific">Basidiobolus meristosporus CBS 931.73</name>
    <dbReference type="NCBI Taxonomy" id="1314790"/>
    <lineage>
        <taxon>Eukaryota</taxon>
        <taxon>Fungi</taxon>
        <taxon>Fungi incertae sedis</taxon>
        <taxon>Zoopagomycota</taxon>
        <taxon>Entomophthoromycotina</taxon>
        <taxon>Basidiobolomycetes</taxon>
        <taxon>Basidiobolales</taxon>
        <taxon>Basidiobolaceae</taxon>
        <taxon>Basidiobolus</taxon>
    </lineage>
</organism>
<dbReference type="AlphaFoldDB" id="A0A1Y1Z1R3"/>
<evidence type="ECO:0000259" key="2">
    <source>
        <dbReference type="Pfam" id="PF00149"/>
    </source>
</evidence>
<reference evidence="3 4" key="1">
    <citation type="submission" date="2016-07" db="EMBL/GenBank/DDBJ databases">
        <title>Pervasive Adenine N6-methylation of Active Genes in Fungi.</title>
        <authorList>
            <consortium name="DOE Joint Genome Institute"/>
            <person name="Mondo S.J."/>
            <person name="Dannebaum R.O."/>
            <person name="Kuo R.C."/>
            <person name="Labutti K."/>
            <person name="Haridas S."/>
            <person name="Kuo A."/>
            <person name="Salamov A."/>
            <person name="Ahrendt S.R."/>
            <person name="Lipzen A."/>
            <person name="Sullivan W."/>
            <person name="Andreopoulos W.B."/>
            <person name="Clum A."/>
            <person name="Lindquist E."/>
            <person name="Daum C."/>
            <person name="Ramamoorthy G.K."/>
            <person name="Gryganskyi A."/>
            <person name="Culley D."/>
            <person name="Magnuson J.K."/>
            <person name="James T.Y."/>
            <person name="O'Malley M.A."/>
            <person name="Stajich J.E."/>
            <person name="Spatafora J.W."/>
            <person name="Visel A."/>
            <person name="Grigoriev I.V."/>
        </authorList>
    </citation>
    <scope>NUCLEOTIDE SEQUENCE [LARGE SCALE GENOMIC DNA]</scope>
    <source>
        <strain evidence="3 4">CBS 931.73</strain>
    </source>
</reference>
<dbReference type="SUPFAM" id="SSF56300">
    <property type="entry name" value="Metallo-dependent phosphatases"/>
    <property type="match status" value="1"/>
</dbReference>
<dbReference type="InParanoid" id="A0A1Y1Z1R3"/>
<evidence type="ECO:0000313" key="4">
    <source>
        <dbReference type="Proteomes" id="UP000193498"/>
    </source>
</evidence>
<dbReference type="Gene3D" id="3.60.21.10">
    <property type="match status" value="1"/>
</dbReference>
<dbReference type="Proteomes" id="UP000193498">
    <property type="component" value="Unassembled WGS sequence"/>
</dbReference>